<organism evidence="1 2">
    <name type="scientific">Nonomuraea dietziae</name>
    <dbReference type="NCBI Taxonomy" id="65515"/>
    <lineage>
        <taxon>Bacteria</taxon>
        <taxon>Bacillati</taxon>
        <taxon>Actinomycetota</taxon>
        <taxon>Actinomycetes</taxon>
        <taxon>Streptosporangiales</taxon>
        <taxon>Streptosporangiaceae</taxon>
        <taxon>Nonomuraea</taxon>
    </lineage>
</organism>
<proteinExistence type="predicted"/>
<evidence type="ECO:0000313" key="1">
    <source>
        <dbReference type="EMBL" id="MBB3726926.1"/>
    </source>
</evidence>
<dbReference type="Proteomes" id="UP000579945">
    <property type="component" value="Unassembled WGS sequence"/>
</dbReference>
<accession>A0A7W5V347</accession>
<dbReference type="RefSeq" id="WP_183646833.1">
    <property type="nucleotide sequence ID" value="NZ_JACIBV010000001.1"/>
</dbReference>
<dbReference type="EMBL" id="JACIBV010000001">
    <property type="protein sequence ID" value="MBB3726926.1"/>
    <property type="molecule type" value="Genomic_DNA"/>
</dbReference>
<protein>
    <submittedName>
        <fullName evidence="1">Uncharacterized protein</fullName>
    </submittedName>
</protein>
<name>A0A7W5V347_9ACTN</name>
<evidence type="ECO:0000313" key="2">
    <source>
        <dbReference type="Proteomes" id="UP000579945"/>
    </source>
</evidence>
<comment type="caution">
    <text evidence="1">The sequence shown here is derived from an EMBL/GenBank/DDBJ whole genome shotgun (WGS) entry which is preliminary data.</text>
</comment>
<keyword evidence="2" id="KW-1185">Reference proteome</keyword>
<gene>
    <name evidence="1" type="ORF">FHR33_002786</name>
</gene>
<dbReference type="AlphaFoldDB" id="A0A7W5V347"/>
<sequence length="237" mass="26864">MEGLTSYERLHLDSFEEIQQSPHFEVFSAGVGEGLRPAIGDDLGEYRPEWENVSMAGGLVSHQLRFSEFFIAWQTTGPLLRVHGEFDVFPLLDVVEQGDVPMGYPTSEFQRRFYSQLRCIAGSRGTGSGHLTHLRVQPDAGPVEIWFDDQHADTGPYPGHPYPVTCTKLDLTYGEYMDALLATRGARGWEFLFAEMELGKPGFHDIVTNLRNMLEVFPRLFPGCDYTPFQERLEARL</sequence>
<dbReference type="GeneID" id="95389259"/>
<reference evidence="1 2" key="1">
    <citation type="submission" date="2020-08" db="EMBL/GenBank/DDBJ databases">
        <title>Sequencing the genomes of 1000 actinobacteria strains.</title>
        <authorList>
            <person name="Klenk H.-P."/>
        </authorList>
    </citation>
    <scope>NUCLEOTIDE SEQUENCE [LARGE SCALE GENOMIC DNA]</scope>
    <source>
        <strain evidence="1 2">DSM 44320</strain>
    </source>
</reference>